<dbReference type="UniPathway" id="UPA00031">
    <property type="reaction ID" value="UER00013"/>
</dbReference>
<keyword evidence="5 8" id="KW-0378">Hydrolase</keyword>
<sequence length="270" mass="30296">MLRDGHIHTAYCPHGSTDSLKQYIERAITLGFSEITFAEHAPLPASFTDPAPARDSAMRPEDLEAYLKDVEAAKKEYASSITINRGLEVDYIPGFEEETTHFLNEYGPFLDDAILSVHFLPVQGQFVCVDFSKEEFERIIQKAGSIEFVYELYYHTLLQSIQANLGPYKPTRIGHMTLVRKFQRMFPCHHSFDAMIQRILVQIKQTGCSLDYNGAGFVKPLCRETYPPIHIARTAHSMGIPLIYGSDAHAANGLGQGLAEIDRILIEGSV</sequence>
<dbReference type="EC" id="3.1.3.15" evidence="3 8"/>
<dbReference type="NCBIfam" id="NF005996">
    <property type="entry name" value="PRK08123.1"/>
    <property type="match status" value="1"/>
</dbReference>
<evidence type="ECO:0000256" key="1">
    <source>
        <dbReference type="ARBA" id="ARBA00004970"/>
    </source>
</evidence>
<protein>
    <recommendedName>
        <fullName evidence="3 8">Histidinol-phosphatase</fullName>
        <shortName evidence="8">HolPase</shortName>
        <ecNumber evidence="3 8">3.1.3.15</ecNumber>
    </recommendedName>
</protein>
<dbReference type="PANTHER" id="PTHR21039">
    <property type="entry name" value="HISTIDINOL PHOSPHATASE-RELATED"/>
    <property type="match status" value="1"/>
</dbReference>
<dbReference type="InterPro" id="IPR016195">
    <property type="entry name" value="Pol/histidinol_Pase-like"/>
</dbReference>
<dbReference type="NCBIfam" id="TIGR01856">
    <property type="entry name" value="hisJ_fam"/>
    <property type="match status" value="1"/>
</dbReference>
<evidence type="ECO:0000313" key="10">
    <source>
        <dbReference type="EMBL" id="OXS80632.1"/>
    </source>
</evidence>
<gene>
    <name evidence="10" type="ORF">B1B05_03920</name>
    <name evidence="11" type="ORF">SAMN05443094_101802</name>
</gene>
<proteinExistence type="inferred from homology"/>
<dbReference type="Gene3D" id="3.20.20.140">
    <property type="entry name" value="Metal-dependent hydrolases"/>
    <property type="match status" value="1"/>
</dbReference>
<evidence type="ECO:0000256" key="7">
    <source>
        <dbReference type="ARBA" id="ARBA00049158"/>
    </source>
</evidence>
<reference evidence="11 12" key="1">
    <citation type="submission" date="2017-01" db="EMBL/GenBank/DDBJ databases">
        <authorList>
            <person name="Mah S.A."/>
            <person name="Swanson W.J."/>
            <person name="Moy G.W."/>
            <person name="Vacquier V.D."/>
        </authorList>
    </citation>
    <scope>NUCLEOTIDE SEQUENCE [LARGE SCALE GENOMIC DNA]</scope>
    <source>
        <strain evidence="11 12">NIO-1016</strain>
    </source>
</reference>
<comment type="catalytic activity">
    <reaction evidence="7 8">
        <text>L-histidinol phosphate + H2O = L-histidinol + phosphate</text>
        <dbReference type="Rhea" id="RHEA:14465"/>
        <dbReference type="ChEBI" id="CHEBI:15377"/>
        <dbReference type="ChEBI" id="CHEBI:43474"/>
        <dbReference type="ChEBI" id="CHEBI:57699"/>
        <dbReference type="ChEBI" id="CHEBI:57980"/>
        <dbReference type="EC" id="3.1.3.15"/>
    </reaction>
</comment>
<dbReference type="AlphaFoldDB" id="A0A1N6Q9Z6"/>
<dbReference type="SUPFAM" id="SSF89550">
    <property type="entry name" value="PHP domain-like"/>
    <property type="match status" value="1"/>
</dbReference>
<accession>A0A1N6Q9Z6</accession>
<comment type="pathway">
    <text evidence="1 8">Amino-acid biosynthesis; L-histidine biosynthesis; L-histidine from 5-phospho-alpha-D-ribose 1-diphosphate: step 8/9.</text>
</comment>
<reference evidence="13" key="2">
    <citation type="submission" date="2017-03" db="EMBL/GenBank/DDBJ databases">
        <title>Bacillus sp. V-88(T) DSM27956, whole genome shotgun sequencing project.</title>
        <authorList>
            <person name="Dastager S.G."/>
            <person name="Neurgaonkar P.S."/>
            <person name="Dharne M.S."/>
        </authorList>
    </citation>
    <scope>NUCLEOTIDE SEQUENCE [LARGE SCALE GENOMIC DNA]</scope>
    <source>
        <strain evidence="13">DSM 25145</strain>
    </source>
</reference>
<dbReference type="GO" id="GO:0004401">
    <property type="term" value="F:histidinol-phosphatase activity"/>
    <property type="evidence" value="ECO:0007669"/>
    <property type="project" value="UniProtKB-UniRule"/>
</dbReference>
<dbReference type="InterPro" id="IPR010140">
    <property type="entry name" value="Histidinol_P_phosphatase_HisJ"/>
</dbReference>
<comment type="similarity">
    <text evidence="2 8">Belongs to the PHP hydrolase family. HisK subfamily.</text>
</comment>
<dbReference type="EMBL" id="MWSK01000001">
    <property type="protein sequence ID" value="OXS80632.1"/>
    <property type="molecule type" value="Genomic_DNA"/>
</dbReference>
<dbReference type="CDD" id="cd12110">
    <property type="entry name" value="PHP_HisPPase_Hisj_like"/>
    <property type="match status" value="1"/>
</dbReference>
<evidence type="ECO:0000256" key="3">
    <source>
        <dbReference type="ARBA" id="ARBA00013085"/>
    </source>
</evidence>
<dbReference type="RefSeq" id="WP_045850326.1">
    <property type="nucleotide sequence ID" value="NZ_FTLX01000001.1"/>
</dbReference>
<dbReference type="EMBL" id="FTLX01000001">
    <property type="protein sequence ID" value="SIQ13338.1"/>
    <property type="molecule type" value="Genomic_DNA"/>
</dbReference>
<evidence type="ECO:0000256" key="6">
    <source>
        <dbReference type="ARBA" id="ARBA00023102"/>
    </source>
</evidence>
<evidence type="ECO:0000313" key="13">
    <source>
        <dbReference type="Proteomes" id="UP000215545"/>
    </source>
</evidence>
<keyword evidence="6 8" id="KW-0368">Histidine biosynthesis</keyword>
<keyword evidence="4 8" id="KW-0028">Amino-acid biosynthesis</keyword>
<dbReference type="GO" id="GO:0000105">
    <property type="term" value="P:L-histidine biosynthetic process"/>
    <property type="evidence" value="ECO:0007669"/>
    <property type="project" value="UniProtKB-UniRule"/>
</dbReference>
<reference evidence="10" key="3">
    <citation type="submission" date="2017-03" db="EMBL/GenBank/DDBJ databases">
        <authorList>
            <person name="Dastager S.G."/>
            <person name="Neurgaonkar P.S."/>
            <person name="Dharne M.S."/>
        </authorList>
    </citation>
    <scope>NUCLEOTIDE SEQUENCE</scope>
    <source>
        <strain evidence="10">DSM 25145</strain>
    </source>
</reference>
<dbReference type="InterPro" id="IPR004013">
    <property type="entry name" value="PHP_dom"/>
</dbReference>
<dbReference type="Proteomes" id="UP000186385">
    <property type="component" value="Unassembled WGS sequence"/>
</dbReference>
<organism evidence="11 12">
    <name type="scientific">Domibacillus enclensis</name>
    <dbReference type="NCBI Taxonomy" id="1017273"/>
    <lineage>
        <taxon>Bacteria</taxon>
        <taxon>Bacillati</taxon>
        <taxon>Bacillota</taxon>
        <taxon>Bacilli</taxon>
        <taxon>Bacillales</taxon>
        <taxon>Bacillaceae</taxon>
        <taxon>Domibacillus</taxon>
    </lineage>
</organism>
<dbReference type="STRING" id="1017273.SAMN05443094_101802"/>
<keyword evidence="13" id="KW-1185">Reference proteome</keyword>
<evidence type="ECO:0000256" key="2">
    <source>
        <dbReference type="ARBA" id="ARBA00009152"/>
    </source>
</evidence>
<name>A0A1N6Q9Z6_9BACI</name>
<dbReference type="OrthoDB" id="9775255at2"/>
<dbReference type="Pfam" id="PF02811">
    <property type="entry name" value="PHP"/>
    <property type="match status" value="1"/>
</dbReference>
<dbReference type="GO" id="GO:0005737">
    <property type="term" value="C:cytoplasm"/>
    <property type="evidence" value="ECO:0007669"/>
    <property type="project" value="TreeGrafter"/>
</dbReference>
<evidence type="ECO:0000313" key="12">
    <source>
        <dbReference type="Proteomes" id="UP000186385"/>
    </source>
</evidence>
<evidence type="ECO:0000313" key="11">
    <source>
        <dbReference type="EMBL" id="SIQ13338.1"/>
    </source>
</evidence>
<dbReference type="PANTHER" id="PTHR21039:SF0">
    <property type="entry name" value="HISTIDINOL-PHOSPHATASE"/>
    <property type="match status" value="1"/>
</dbReference>
<dbReference type="Proteomes" id="UP000215545">
    <property type="component" value="Unassembled WGS sequence"/>
</dbReference>
<evidence type="ECO:0000256" key="4">
    <source>
        <dbReference type="ARBA" id="ARBA00022605"/>
    </source>
</evidence>
<evidence type="ECO:0000256" key="5">
    <source>
        <dbReference type="ARBA" id="ARBA00022801"/>
    </source>
</evidence>
<evidence type="ECO:0000256" key="8">
    <source>
        <dbReference type="RuleBase" id="RU366003"/>
    </source>
</evidence>
<feature type="domain" description="PHP" evidence="9">
    <location>
        <begin position="4"/>
        <end position="213"/>
    </location>
</feature>
<evidence type="ECO:0000259" key="9">
    <source>
        <dbReference type="Pfam" id="PF02811"/>
    </source>
</evidence>